<evidence type="ECO:0000313" key="3">
    <source>
        <dbReference type="EMBL" id="CAD5208676.1"/>
    </source>
</evidence>
<feature type="compositionally biased region" description="Low complexity" evidence="1">
    <location>
        <begin position="51"/>
        <end position="62"/>
    </location>
</feature>
<dbReference type="OrthoDB" id="10487418at2759"/>
<evidence type="ECO:0000256" key="2">
    <source>
        <dbReference type="SAM" id="Phobius"/>
    </source>
</evidence>
<feature type="transmembrane region" description="Helical" evidence="2">
    <location>
        <begin position="162"/>
        <end position="182"/>
    </location>
</feature>
<keyword evidence="2" id="KW-0812">Transmembrane</keyword>
<dbReference type="AlphaFoldDB" id="A0A7I8XAF8"/>
<keyword evidence="2" id="KW-1133">Transmembrane helix</keyword>
<dbReference type="Proteomes" id="UP000582659">
    <property type="component" value="Unassembled WGS sequence"/>
</dbReference>
<feature type="transmembrane region" description="Helical" evidence="2">
    <location>
        <begin position="219"/>
        <end position="238"/>
    </location>
</feature>
<gene>
    <name evidence="3" type="ORF">BXYJ_LOCUS912</name>
</gene>
<feature type="transmembrane region" description="Helical" evidence="2">
    <location>
        <begin position="103"/>
        <end position="124"/>
    </location>
</feature>
<evidence type="ECO:0000256" key="1">
    <source>
        <dbReference type="SAM" id="MobiDB-lite"/>
    </source>
</evidence>
<feature type="transmembrane region" description="Helical" evidence="2">
    <location>
        <begin position="130"/>
        <end position="150"/>
    </location>
</feature>
<name>A0A7I8XAF8_BURXY</name>
<keyword evidence="2" id="KW-0472">Membrane</keyword>
<protein>
    <submittedName>
        <fullName evidence="3">(pine wood nematode) hypothetical protein</fullName>
    </submittedName>
</protein>
<sequence>MEDTEAKKSGEILPFEREVDRKPSAPIIVGRKKSSFVWSEWSRVSDSNVPQTSQSSNQASSSPTLITDRPKTSVSVLDVPPEFLEIQEKLREANRMKYCSFDLGHAALFVLILGLLITGLDIAIQTYFRHYYYTGVSTITIFFYLAALIGNLARIRTLYIPLIIWNLIYVAVYIVLFFVQLLRYAPFHHQRETRQDLSLEKPVRPTEIALQHRWEDRLYTVWVGVVVVITLFVFKVVYRHFYVLETNEITGATEVTDIIEDDILNKLRAKLGKISEDEGSEGSK</sequence>
<organism evidence="3 4">
    <name type="scientific">Bursaphelenchus xylophilus</name>
    <name type="common">Pinewood nematode worm</name>
    <name type="synonym">Aphelenchoides xylophilus</name>
    <dbReference type="NCBI Taxonomy" id="6326"/>
    <lineage>
        <taxon>Eukaryota</taxon>
        <taxon>Metazoa</taxon>
        <taxon>Ecdysozoa</taxon>
        <taxon>Nematoda</taxon>
        <taxon>Chromadorea</taxon>
        <taxon>Rhabditida</taxon>
        <taxon>Tylenchina</taxon>
        <taxon>Tylenchomorpha</taxon>
        <taxon>Aphelenchoidea</taxon>
        <taxon>Aphelenchoididae</taxon>
        <taxon>Bursaphelenchus</taxon>
    </lineage>
</organism>
<dbReference type="EMBL" id="CAJFDI010000001">
    <property type="protein sequence ID" value="CAD5208676.1"/>
    <property type="molecule type" value="Genomic_DNA"/>
</dbReference>
<accession>A0A7I8XAF8</accession>
<dbReference type="EMBL" id="CAJFCV020000001">
    <property type="protein sequence ID" value="CAG9082446.1"/>
    <property type="molecule type" value="Genomic_DNA"/>
</dbReference>
<feature type="region of interest" description="Disordered" evidence="1">
    <location>
        <begin position="46"/>
        <end position="68"/>
    </location>
</feature>
<keyword evidence="4" id="KW-1185">Reference proteome</keyword>
<proteinExistence type="predicted"/>
<comment type="caution">
    <text evidence="3">The sequence shown here is derived from an EMBL/GenBank/DDBJ whole genome shotgun (WGS) entry which is preliminary data.</text>
</comment>
<evidence type="ECO:0000313" key="4">
    <source>
        <dbReference type="Proteomes" id="UP000659654"/>
    </source>
</evidence>
<reference evidence="3" key="1">
    <citation type="submission" date="2020-09" db="EMBL/GenBank/DDBJ databases">
        <authorList>
            <person name="Kikuchi T."/>
        </authorList>
    </citation>
    <scope>NUCLEOTIDE SEQUENCE</scope>
    <source>
        <strain evidence="3">Ka4C1</strain>
    </source>
</reference>
<dbReference type="Proteomes" id="UP000659654">
    <property type="component" value="Unassembled WGS sequence"/>
</dbReference>